<accession>A0A7S0FI67</accession>
<sequence>MARTSEDLMAIIAHWDRFSAITGIDSNDLKIQIWGRTSRAAALLAAQNPVGLCQTAKVLGAPLGPQRRTSHQAEADLYTVAAARVTRLACIPKQSWRAKLAKMLITPAVTWSHLISGRLPTQQESLKFVRLLRKVFFARHSFQGRRCDVHLWMALRSGHSADIRFLAAHCSLGSLTRWCNRRAQAGQPVPWGVWVRGVGLIDIPGTDLGRGPSGPRLHQLQASWRQAQLGKWLQGPTRTDSRIARDCGTEIRPTTWEALHGVITKLTLTLRSASVGGPRTLAACQHPAAFCPCCGQNTYQTVEHGLWECPLFSQHRPFRSLSIPWKPASAGHATSLPTTPSATFCSSSSLAEFTRLSTSFSSSTRSGPCTSPTFLSRMKRWVARLLYSLDSLLDRRADCTASFSCPQ</sequence>
<proteinExistence type="predicted"/>
<reference evidence="1" key="1">
    <citation type="submission" date="2021-01" db="EMBL/GenBank/DDBJ databases">
        <authorList>
            <person name="Corre E."/>
            <person name="Pelletier E."/>
            <person name="Niang G."/>
            <person name="Scheremetjew M."/>
            <person name="Finn R."/>
            <person name="Kale V."/>
            <person name="Holt S."/>
            <person name="Cochrane G."/>
            <person name="Meng A."/>
            <person name="Brown T."/>
            <person name="Cohen L."/>
        </authorList>
    </citation>
    <scope>NUCLEOTIDE SEQUENCE</scope>
    <source>
        <strain evidence="1">Pbaha01</strain>
    </source>
</reference>
<dbReference type="EMBL" id="HBEG01026759">
    <property type="protein sequence ID" value="CAD8363156.1"/>
    <property type="molecule type" value="Transcribed_RNA"/>
</dbReference>
<protein>
    <submittedName>
        <fullName evidence="1">Uncharacterized protein</fullName>
    </submittedName>
</protein>
<dbReference type="AlphaFoldDB" id="A0A7S0FI67"/>
<gene>
    <name evidence="1" type="ORF">PBAH0796_LOCUS16234</name>
</gene>
<name>A0A7S0FI67_9DINO</name>
<evidence type="ECO:0000313" key="1">
    <source>
        <dbReference type="EMBL" id="CAD8363156.1"/>
    </source>
</evidence>
<organism evidence="1">
    <name type="scientific">Pyrodinium bahamense</name>
    <dbReference type="NCBI Taxonomy" id="73915"/>
    <lineage>
        <taxon>Eukaryota</taxon>
        <taxon>Sar</taxon>
        <taxon>Alveolata</taxon>
        <taxon>Dinophyceae</taxon>
        <taxon>Gonyaulacales</taxon>
        <taxon>Pyrocystaceae</taxon>
        <taxon>Pyrodinium</taxon>
    </lineage>
</organism>